<feature type="transmembrane region" description="Helical" evidence="7">
    <location>
        <begin position="155"/>
        <end position="174"/>
    </location>
</feature>
<feature type="transmembrane region" description="Helical" evidence="7">
    <location>
        <begin position="328"/>
        <end position="351"/>
    </location>
</feature>
<dbReference type="SUPFAM" id="SSF103473">
    <property type="entry name" value="MFS general substrate transporter"/>
    <property type="match status" value="1"/>
</dbReference>
<name>A0ABM9I846_9GAMM</name>
<comment type="subcellular location">
    <subcellularLocation>
        <location evidence="1">Cell membrane</location>
        <topology evidence="1">Multi-pass membrane protein</topology>
    </subcellularLocation>
</comment>
<keyword evidence="2" id="KW-0813">Transport</keyword>
<keyword evidence="9" id="KW-1185">Reference proteome</keyword>
<evidence type="ECO:0000256" key="6">
    <source>
        <dbReference type="ARBA" id="ARBA00023136"/>
    </source>
</evidence>
<keyword evidence="4 7" id="KW-0812">Transmembrane</keyword>
<feature type="transmembrane region" description="Helical" evidence="7">
    <location>
        <begin position="39"/>
        <end position="59"/>
    </location>
</feature>
<organism evidence="8 9">
    <name type="scientific">Methylocaldum szegediense</name>
    <dbReference type="NCBI Taxonomy" id="73780"/>
    <lineage>
        <taxon>Bacteria</taxon>
        <taxon>Pseudomonadati</taxon>
        <taxon>Pseudomonadota</taxon>
        <taxon>Gammaproteobacteria</taxon>
        <taxon>Methylococcales</taxon>
        <taxon>Methylococcaceae</taxon>
        <taxon>Methylocaldum</taxon>
    </lineage>
</organism>
<gene>
    <name evidence="8" type="primary">lplT</name>
    <name evidence="8" type="ORF">MSZNOR_4456</name>
</gene>
<evidence type="ECO:0000256" key="4">
    <source>
        <dbReference type="ARBA" id="ARBA00022692"/>
    </source>
</evidence>
<protein>
    <submittedName>
        <fullName evidence="8">Lysophospholipid transporter</fullName>
    </submittedName>
</protein>
<feature type="transmembrane region" description="Helical" evidence="7">
    <location>
        <begin position="241"/>
        <end position="263"/>
    </location>
</feature>
<dbReference type="PANTHER" id="PTHR43266:SF2">
    <property type="entry name" value="MAJOR FACILITATOR SUPERFAMILY (MFS) PROFILE DOMAIN-CONTAINING PROTEIN"/>
    <property type="match status" value="1"/>
</dbReference>
<dbReference type="RefSeq" id="WP_026609812.1">
    <property type="nucleotide sequence ID" value="NZ_OX458333.1"/>
</dbReference>
<dbReference type="Pfam" id="PF07690">
    <property type="entry name" value="MFS_1"/>
    <property type="match status" value="1"/>
</dbReference>
<dbReference type="InterPro" id="IPR011701">
    <property type="entry name" value="MFS"/>
</dbReference>
<feature type="transmembrane region" description="Helical" evidence="7">
    <location>
        <begin position="298"/>
        <end position="316"/>
    </location>
</feature>
<accession>A0ABM9I846</accession>
<feature type="transmembrane region" description="Helical" evidence="7">
    <location>
        <begin position="12"/>
        <end position="33"/>
    </location>
</feature>
<keyword evidence="6 7" id="KW-0472">Membrane</keyword>
<evidence type="ECO:0000256" key="1">
    <source>
        <dbReference type="ARBA" id="ARBA00004651"/>
    </source>
</evidence>
<evidence type="ECO:0000256" key="3">
    <source>
        <dbReference type="ARBA" id="ARBA00022475"/>
    </source>
</evidence>
<dbReference type="Proteomes" id="UP001162030">
    <property type="component" value="Chromosome"/>
</dbReference>
<dbReference type="NCBIfam" id="NF008397">
    <property type="entry name" value="PRK11195.1"/>
    <property type="match status" value="1"/>
</dbReference>
<evidence type="ECO:0000256" key="5">
    <source>
        <dbReference type="ARBA" id="ARBA00022989"/>
    </source>
</evidence>
<keyword evidence="3" id="KW-1003">Cell membrane</keyword>
<dbReference type="Gene3D" id="1.20.1250.20">
    <property type="entry name" value="MFS general substrate transporter like domains"/>
    <property type="match status" value="1"/>
</dbReference>
<feature type="transmembrane region" description="Helical" evidence="7">
    <location>
        <begin position="206"/>
        <end position="229"/>
    </location>
</feature>
<feature type="transmembrane region" description="Helical" evidence="7">
    <location>
        <begin position="357"/>
        <end position="378"/>
    </location>
</feature>
<dbReference type="EMBL" id="OX458333">
    <property type="protein sequence ID" value="CAI8951286.1"/>
    <property type="molecule type" value="Genomic_DNA"/>
</dbReference>
<feature type="transmembrane region" description="Helical" evidence="7">
    <location>
        <begin position="275"/>
        <end position="292"/>
    </location>
</feature>
<evidence type="ECO:0000313" key="9">
    <source>
        <dbReference type="Proteomes" id="UP001162030"/>
    </source>
</evidence>
<dbReference type="InterPro" id="IPR036259">
    <property type="entry name" value="MFS_trans_sf"/>
</dbReference>
<reference evidence="8 9" key="1">
    <citation type="submission" date="2023-03" db="EMBL/GenBank/DDBJ databases">
        <authorList>
            <person name="Pearce D."/>
        </authorList>
    </citation>
    <scope>NUCLEOTIDE SEQUENCE [LARGE SCALE GENOMIC DNA]</scope>
    <source>
        <strain evidence="8">Msz</strain>
    </source>
</reference>
<proteinExistence type="predicted"/>
<sequence length="386" mass="40132">MNRGVGSLVAAQFLSAFSDNAILFTVIAIVLQAGDRAPWYVPALQSVFLVAFVLLTPWVGAFADRHSKPKVLILANIIKGLGGLLILLGVEPLIGYAVVGIGAATYSPAKYGILPELADHTQLVKINSWVEGATIAAILLGTVIGATLADASIELALAVIIACYVISAAMTLLLPKLPARGARSGSTLAKLLHAMKALLASERARLVLMALSLFWASAATLRVILVAWAPQVLDAHTSGDIAQLTLFLAVGIIIGSGIVPRLIPLEHIRRARHAAYALSLFFLILAGVDSLWPARATLLAIGIAGGLFVVPLNAAIQQIGHHTIGSGGAVAVQNFFQNAAMLGSMGIYALASARGMGPVTAIFALGVVVLVLTVLVSLRLPRQPAA</sequence>
<keyword evidence="5 7" id="KW-1133">Transmembrane helix</keyword>
<evidence type="ECO:0000256" key="2">
    <source>
        <dbReference type="ARBA" id="ARBA00022448"/>
    </source>
</evidence>
<feature type="transmembrane region" description="Helical" evidence="7">
    <location>
        <begin position="126"/>
        <end position="149"/>
    </location>
</feature>
<evidence type="ECO:0000256" key="7">
    <source>
        <dbReference type="SAM" id="Phobius"/>
    </source>
</evidence>
<evidence type="ECO:0000313" key="8">
    <source>
        <dbReference type="EMBL" id="CAI8951286.1"/>
    </source>
</evidence>
<dbReference type="PANTHER" id="PTHR43266">
    <property type="entry name" value="MACROLIDE-EFFLUX PROTEIN"/>
    <property type="match status" value="1"/>
</dbReference>